<dbReference type="PANTHER" id="PTHR12227:SF0">
    <property type="entry name" value="GLYCERATE KINASE"/>
    <property type="match status" value="1"/>
</dbReference>
<dbReference type="InterPro" id="IPR025286">
    <property type="entry name" value="MOFRL_assoc_dom"/>
</dbReference>
<dbReference type="Gene3D" id="3.40.50.10180">
    <property type="entry name" value="Glycerate kinase, MOFRL-like N-terminal domain"/>
    <property type="match status" value="1"/>
</dbReference>
<keyword evidence="4" id="KW-0418">Kinase</keyword>
<proteinExistence type="predicted"/>
<feature type="compositionally biased region" description="Pro residues" evidence="1">
    <location>
        <begin position="1"/>
        <end position="10"/>
    </location>
</feature>
<dbReference type="AlphaFoldDB" id="A0ABD5RIT5"/>
<evidence type="ECO:0000313" key="4">
    <source>
        <dbReference type="EMBL" id="MFC5970496.1"/>
    </source>
</evidence>
<gene>
    <name evidence="4" type="ORF">ACFPYI_04055</name>
</gene>
<dbReference type="PANTHER" id="PTHR12227">
    <property type="entry name" value="GLYCERATE KINASE"/>
    <property type="match status" value="1"/>
</dbReference>
<keyword evidence="5" id="KW-1185">Reference proteome</keyword>
<evidence type="ECO:0000259" key="2">
    <source>
        <dbReference type="Pfam" id="PF05161"/>
    </source>
</evidence>
<protein>
    <submittedName>
        <fullName evidence="4">Glycerate kinase</fullName>
    </submittedName>
</protein>
<feature type="domain" description="MOFRL" evidence="2">
    <location>
        <begin position="330"/>
        <end position="443"/>
    </location>
</feature>
<name>A0ABD5RIT5_9EURY</name>
<accession>A0ABD5RIT5</accession>
<dbReference type="RefSeq" id="WP_247419758.1">
    <property type="nucleotide sequence ID" value="NZ_JALLGW010000002.1"/>
</dbReference>
<dbReference type="GO" id="GO:0016301">
    <property type="term" value="F:kinase activity"/>
    <property type="evidence" value="ECO:0007669"/>
    <property type="project" value="UniProtKB-KW"/>
</dbReference>
<dbReference type="InterPro" id="IPR039760">
    <property type="entry name" value="MOFRL_protein"/>
</dbReference>
<evidence type="ECO:0000313" key="5">
    <source>
        <dbReference type="Proteomes" id="UP001596099"/>
    </source>
</evidence>
<dbReference type="Pfam" id="PF05161">
    <property type="entry name" value="MOFRL"/>
    <property type="match status" value="1"/>
</dbReference>
<dbReference type="InterPro" id="IPR038614">
    <property type="entry name" value="GK_N_sf"/>
</dbReference>
<evidence type="ECO:0000259" key="3">
    <source>
        <dbReference type="Pfam" id="PF13660"/>
    </source>
</evidence>
<dbReference type="InterPro" id="IPR037035">
    <property type="entry name" value="GK-like_C_sf"/>
</dbReference>
<dbReference type="Pfam" id="PF13660">
    <property type="entry name" value="DUF4147"/>
    <property type="match status" value="1"/>
</dbReference>
<comment type="caution">
    <text evidence="4">The sequence shown here is derived from an EMBL/GenBank/DDBJ whole genome shotgun (WGS) entry which is preliminary data.</text>
</comment>
<organism evidence="4 5">
    <name type="scientific">Halomarina salina</name>
    <dbReference type="NCBI Taxonomy" id="1872699"/>
    <lineage>
        <taxon>Archaea</taxon>
        <taxon>Methanobacteriati</taxon>
        <taxon>Methanobacteriota</taxon>
        <taxon>Stenosarchaea group</taxon>
        <taxon>Halobacteria</taxon>
        <taxon>Halobacteriales</taxon>
        <taxon>Natronomonadaceae</taxon>
        <taxon>Halomarina</taxon>
    </lineage>
</organism>
<feature type="domain" description="MOFRL-associated" evidence="3">
    <location>
        <begin position="24"/>
        <end position="253"/>
    </location>
</feature>
<sequence>MTDDPTPNPTPDATTDRQRRRDLARECIEAGVAAADPERAVGDQLRLDGDELRVGETTVDLADYDRVLVLGGGKASAAVARGLESVLGDRIDDGLVVTDGDDDSHRVEVRVADHPVPSQRNVDATDRIVSLLDEADDRTLVLAPVTGGGSALLAAPTIPLDDFRDLTDALVESGATIHEINAVRKRLSRVKGGGLAERAAPATVVALLVSDVVGDDPGIIASGPFTPDETSAGEALDVLDRHDVDASDEAREAIADASPATGPFEHVHVHMLTTARTAIDAAADRASEAGYDPLILSSRMRGEARENALAHVAVAEEARATGDPAAPPLALLSGGELTVTVRGDGEGGPNLEFALAAALELPDGTTLASVDTDGRDGGTDVAGAVVDSATLRESGADGDADAISSAAEGRERARSALASNDALPLLSECDALLSVESATNVNDLRVVLVDPPASG</sequence>
<evidence type="ECO:0000256" key="1">
    <source>
        <dbReference type="SAM" id="MobiDB-lite"/>
    </source>
</evidence>
<dbReference type="InterPro" id="IPR007835">
    <property type="entry name" value="MOFRL"/>
</dbReference>
<keyword evidence="4" id="KW-0808">Transferase</keyword>
<reference evidence="4 5" key="1">
    <citation type="journal article" date="2019" name="Int. J. Syst. Evol. Microbiol.">
        <title>The Global Catalogue of Microorganisms (GCM) 10K type strain sequencing project: providing services to taxonomists for standard genome sequencing and annotation.</title>
        <authorList>
            <consortium name="The Broad Institute Genomics Platform"/>
            <consortium name="The Broad Institute Genome Sequencing Center for Infectious Disease"/>
            <person name="Wu L."/>
            <person name="Ma J."/>
        </authorList>
    </citation>
    <scope>NUCLEOTIDE SEQUENCE [LARGE SCALE GENOMIC DNA]</scope>
    <source>
        <strain evidence="4 5">CGMCC 1.12543</strain>
    </source>
</reference>
<dbReference type="EMBL" id="JBHSQH010000001">
    <property type="protein sequence ID" value="MFC5970496.1"/>
    <property type="molecule type" value="Genomic_DNA"/>
</dbReference>
<dbReference type="Gene3D" id="3.40.1480.10">
    <property type="entry name" value="MOFRL domain"/>
    <property type="match status" value="1"/>
</dbReference>
<dbReference type="SUPFAM" id="SSF82544">
    <property type="entry name" value="GckA/TtuD-like"/>
    <property type="match status" value="1"/>
</dbReference>
<dbReference type="Proteomes" id="UP001596099">
    <property type="component" value="Unassembled WGS sequence"/>
</dbReference>
<feature type="region of interest" description="Disordered" evidence="1">
    <location>
        <begin position="1"/>
        <end position="20"/>
    </location>
</feature>